<dbReference type="AlphaFoldDB" id="E3QGC0"/>
<dbReference type="RefSeq" id="XP_008093736.1">
    <property type="nucleotide sequence ID" value="XM_008095545.1"/>
</dbReference>
<dbReference type="VEuPathDB" id="FungiDB:GLRG_04860"/>
<dbReference type="GeneID" id="24410225"/>
<organism evidence="2">
    <name type="scientific">Colletotrichum graminicola (strain M1.001 / M2 / FGSC 10212)</name>
    <name type="common">Maize anthracnose fungus</name>
    <name type="synonym">Glomerella graminicola</name>
    <dbReference type="NCBI Taxonomy" id="645133"/>
    <lineage>
        <taxon>Eukaryota</taxon>
        <taxon>Fungi</taxon>
        <taxon>Dikarya</taxon>
        <taxon>Ascomycota</taxon>
        <taxon>Pezizomycotina</taxon>
        <taxon>Sordariomycetes</taxon>
        <taxon>Hypocreomycetidae</taxon>
        <taxon>Glomerellales</taxon>
        <taxon>Glomerellaceae</taxon>
        <taxon>Colletotrichum</taxon>
        <taxon>Colletotrichum graminicola species complex</taxon>
    </lineage>
</organism>
<keyword evidence="2" id="KW-1185">Reference proteome</keyword>
<evidence type="ECO:0000313" key="2">
    <source>
        <dbReference type="Proteomes" id="UP000008782"/>
    </source>
</evidence>
<dbReference type="HOGENOM" id="CLU_3032239_0_0_1"/>
<reference evidence="2" key="1">
    <citation type="journal article" date="2012" name="Nat. Genet.">
        <title>Lifestyle transitions in plant pathogenic Colletotrichum fungi deciphered by genome and transcriptome analyses.</title>
        <authorList>
            <person name="O'Connell R.J."/>
            <person name="Thon M.R."/>
            <person name="Hacquard S."/>
            <person name="Amyotte S.G."/>
            <person name="Kleemann J."/>
            <person name="Torres M.F."/>
            <person name="Damm U."/>
            <person name="Buiate E.A."/>
            <person name="Epstein L."/>
            <person name="Alkan N."/>
            <person name="Altmueller J."/>
            <person name="Alvarado-Balderrama L."/>
            <person name="Bauser C.A."/>
            <person name="Becker C."/>
            <person name="Birren B.W."/>
            <person name="Chen Z."/>
            <person name="Choi J."/>
            <person name="Crouch J.A."/>
            <person name="Duvick J.P."/>
            <person name="Farman M.A."/>
            <person name="Gan P."/>
            <person name="Heiman D."/>
            <person name="Henrissat B."/>
            <person name="Howard R.J."/>
            <person name="Kabbage M."/>
            <person name="Koch C."/>
            <person name="Kracher B."/>
            <person name="Kubo Y."/>
            <person name="Law A.D."/>
            <person name="Lebrun M.-H."/>
            <person name="Lee Y.-H."/>
            <person name="Miyara I."/>
            <person name="Moore N."/>
            <person name="Neumann U."/>
            <person name="Nordstroem K."/>
            <person name="Panaccione D.G."/>
            <person name="Panstruga R."/>
            <person name="Place M."/>
            <person name="Proctor R.H."/>
            <person name="Prusky D."/>
            <person name="Rech G."/>
            <person name="Reinhardt R."/>
            <person name="Rollins J.A."/>
            <person name="Rounsley S."/>
            <person name="Schardl C.L."/>
            <person name="Schwartz D.C."/>
            <person name="Shenoy N."/>
            <person name="Shirasu K."/>
            <person name="Sikhakolli U.R."/>
            <person name="Stueber K."/>
            <person name="Sukno S.A."/>
            <person name="Sweigard J.A."/>
            <person name="Takano Y."/>
            <person name="Takahara H."/>
            <person name="Trail F."/>
            <person name="van der Does H.C."/>
            <person name="Voll L.M."/>
            <person name="Will I."/>
            <person name="Young S."/>
            <person name="Zeng Q."/>
            <person name="Zhang J."/>
            <person name="Zhou S."/>
            <person name="Dickman M.B."/>
            <person name="Schulze-Lefert P."/>
            <person name="Ver Loren van Themaat E."/>
            <person name="Ma L.-J."/>
            <person name="Vaillancourt L.J."/>
        </authorList>
    </citation>
    <scope>NUCLEOTIDE SEQUENCE [LARGE SCALE GENOMIC DNA]</scope>
    <source>
        <strain evidence="2">M1.001 / M2 / FGSC 10212</strain>
    </source>
</reference>
<name>E3QGC0_COLGM</name>
<protein>
    <submittedName>
        <fullName evidence="1">Uncharacterized protein</fullName>
    </submittedName>
</protein>
<proteinExistence type="predicted"/>
<dbReference type="EMBL" id="GG697346">
    <property type="protein sequence ID" value="EFQ29716.1"/>
    <property type="molecule type" value="Genomic_DNA"/>
</dbReference>
<sequence>MADLVEPYSKRPLLQFFDTSQGARVVNGLPCYQTLGFSIGSGFGRAVAGFRRSGK</sequence>
<dbReference type="Proteomes" id="UP000008782">
    <property type="component" value="Unassembled WGS sequence"/>
</dbReference>
<gene>
    <name evidence="1" type="ORF">GLRG_04860</name>
</gene>
<accession>E3QGC0</accession>
<evidence type="ECO:0000313" key="1">
    <source>
        <dbReference type="EMBL" id="EFQ29716.1"/>
    </source>
</evidence>